<accession>A0AA35GGD9</accession>
<reference evidence="2" key="1">
    <citation type="submission" date="2020-05" db="EMBL/GenBank/DDBJ databases">
        <authorList>
            <person name="Delgado-Blas J."/>
        </authorList>
    </citation>
    <scope>NUCLEOTIDE SEQUENCE</scope>
    <source>
        <strain evidence="2">BB1454</strain>
    </source>
</reference>
<gene>
    <name evidence="2" type="ORF">GHA_00027</name>
</gene>
<name>A0AA35GGD9_9BURK</name>
<dbReference type="AlphaFoldDB" id="A0AA35GGD9"/>
<evidence type="ECO:0000256" key="1">
    <source>
        <dbReference type="SAM" id="MobiDB-lite"/>
    </source>
</evidence>
<dbReference type="RefSeq" id="WP_234688505.1">
    <property type="nucleotide sequence ID" value="NZ_CAHPSC010000001.1"/>
</dbReference>
<comment type="caution">
    <text evidence="2">The sequence shown here is derived from an EMBL/GenBank/DDBJ whole genome shotgun (WGS) entry which is preliminary data.</text>
</comment>
<protein>
    <submittedName>
        <fullName evidence="2">Uncharacterized protein</fullName>
    </submittedName>
</protein>
<dbReference type="Proteomes" id="UP000834458">
    <property type="component" value="Unassembled WGS sequence"/>
</dbReference>
<organism evidence="2 3">
    <name type="scientific">Comamonas aquatica</name>
    <dbReference type="NCBI Taxonomy" id="225991"/>
    <lineage>
        <taxon>Bacteria</taxon>
        <taxon>Pseudomonadati</taxon>
        <taxon>Pseudomonadota</taxon>
        <taxon>Betaproteobacteria</taxon>
        <taxon>Burkholderiales</taxon>
        <taxon>Comamonadaceae</taxon>
        <taxon>Comamonas</taxon>
    </lineage>
</organism>
<dbReference type="EMBL" id="CAHPSC010000001">
    <property type="protein sequence ID" value="CAB5656316.1"/>
    <property type="molecule type" value="Genomic_DNA"/>
</dbReference>
<feature type="region of interest" description="Disordered" evidence="1">
    <location>
        <begin position="1"/>
        <end position="36"/>
    </location>
</feature>
<evidence type="ECO:0000313" key="3">
    <source>
        <dbReference type="Proteomes" id="UP000834458"/>
    </source>
</evidence>
<evidence type="ECO:0000313" key="2">
    <source>
        <dbReference type="EMBL" id="CAB5656316.1"/>
    </source>
</evidence>
<sequence length="104" mass="11007">MLTGFQIRVPGGQKEGFDSKKPTQTATTPTRDGLGASTESIVADSADACNAVFSRLQSTVLVEICARNSLFSAQVQFVSLLLDWQNAALDLYRGLGSGRQAPTG</sequence>
<proteinExistence type="predicted"/>